<gene>
    <name evidence="1" type="ORF">C8F04DRAFT_1401037</name>
</gene>
<organism evidence="1 2">
    <name type="scientific">Mycena alexandri</name>
    <dbReference type="NCBI Taxonomy" id="1745969"/>
    <lineage>
        <taxon>Eukaryota</taxon>
        <taxon>Fungi</taxon>
        <taxon>Dikarya</taxon>
        <taxon>Basidiomycota</taxon>
        <taxon>Agaricomycotina</taxon>
        <taxon>Agaricomycetes</taxon>
        <taxon>Agaricomycetidae</taxon>
        <taxon>Agaricales</taxon>
        <taxon>Marasmiineae</taxon>
        <taxon>Mycenaceae</taxon>
        <taxon>Mycena</taxon>
    </lineage>
</organism>
<keyword evidence="2" id="KW-1185">Reference proteome</keyword>
<dbReference type="Gene3D" id="3.80.10.10">
    <property type="entry name" value="Ribonuclease Inhibitor"/>
    <property type="match status" value="1"/>
</dbReference>
<dbReference type="SUPFAM" id="SSF52047">
    <property type="entry name" value="RNI-like"/>
    <property type="match status" value="1"/>
</dbReference>
<protein>
    <recommendedName>
        <fullName evidence="3">F-box domain-containing protein</fullName>
    </recommendedName>
</protein>
<evidence type="ECO:0000313" key="1">
    <source>
        <dbReference type="EMBL" id="KAJ7024699.1"/>
    </source>
</evidence>
<dbReference type="AlphaFoldDB" id="A0AAD6WXD8"/>
<dbReference type="Proteomes" id="UP001218188">
    <property type="component" value="Unassembled WGS sequence"/>
</dbReference>
<evidence type="ECO:0008006" key="3">
    <source>
        <dbReference type="Google" id="ProtNLM"/>
    </source>
</evidence>
<reference evidence="1" key="1">
    <citation type="submission" date="2023-03" db="EMBL/GenBank/DDBJ databases">
        <title>Massive genome expansion in bonnet fungi (Mycena s.s.) driven by repeated elements and novel gene families across ecological guilds.</title>
        <authorList>
            <consortium name="Lawrence Berkeley National Laboratory"/>
            <person name="Harder C.B."/>
            <person name="Miyauchi S."/>
            <person name="Viragh M."/>
            <person name="Kuo A."/>
            <person name="Thoen E."/>
            <person name="Andreopoulos B."/>
            <person name="Lu D."/>
            <person name="Skrede I."/>
            <person name="Drula E."/>
            <person name="Henrissat B."/>
            <person name="Morin E."/>
            <person name="Kohler A."/>
            <person name="Barry K."/>
            <person name="LaButti K."/>
            <person name="Morin E."/>
            <person name="Salamov A."/>
            <person name="Lipzen A."/>
            <person name="Mereny Z."/>
            <person name="Hegedus B."/>
            <person name="Baldrian P."/>
            <person name="Stursova M."/>
            <person name="Weitz H."/>
            <person name="Taylor A."/>
            <person name="Grigoriev I.V."/>
            <person name="Nagy L.G."/>
            <person name="Martin F."/>
            <person name="Kauserud H."/>
        </authorList>
    </citation>
    <scope>NUCLEOTIDE SEQUENCE</scope>
    <source>
        <strain evidence="1">CBHHK200</strain>
    </source>
</reference>
<accession>A0AAD6WXD8</accession>
<dbReference type="InterPro" id="IPR032675">
    <property type="entry name" value="LRR_dom_sf"/>
</dbReference>
<comment type="caution">
    <text evidence="1">The sequence shown here is derived from an EMBL/GenBank/DDBJ whole genome shotgun (WGS) entry which is preliminary data.</text>
</comment>
<name>A0AAD6WXD8_9AGAR</name>
<sequence>MASTSSPTLPPELEREIFELCAHSWPMEIPELMRVAHRVNQWVHALLYRTMVVLDASESVHTRGPSLTTEQALATIRAKPPAFFSTAVRHLFSSAHLGLRKDVESILAACSGLENLCLLYMDTTWIPFIAVMPLKHFYGPCKSLLTLHLSHAVFLRLTHLEVLDTIEATDTWTVHVESLPALTHLAFINLNDTALCIRLLKACKSLRVLILHHGVGAGGRDRDHPHEAALAQDGRVVGLNCSNYIQDWCLGARWGEDYWHRAEIFVEKRRAGEIDRAYPFSDFTSD</sequence>
<dbReference type="EMBL" id="JARJCM010000166">
    <property type="protein sequence ID" value="KAJ7024699.1"/>
    <property type="molecule type" value="Genomic_DNA"/>
</dbReference>
<evidence type="ECO:0000313" key="2">
    <source>
        <dbReference type="Proteomes" id="UP001218188"/>
    </source>
</evidence>
<proteinExistence type="predicted"/>